<reference evidence="1 2" key="1">
    <citation type="submission" date="2021-03" db="EMBL/GenBank/DDBJ databases">
        <title>Genome Sequence of Bradyrhizobium vignae strain ISRA400.</title>
        <authorList>
            <person name="Tisa L.S."/>
            <person name="Svistoonoff S."/>
            <person name="Hocher V."/>
            <person name="Fall S."/>
            <person name="Zaiya A."/>
            <person name="Naing D."/>
            <person name="Niang N."/>
            <person name="Diouf A."/>
            <person name="Dasylva M.C."/>
            <person name="Toure O."/>
            <person name="Gueye M."/>
            <person name="Gully D."/>
            <person name="Tisseyre P."/>
            <person name="Simpson S."/>
            <person name="Morris K."/>
            <person name="Thomas W.K."/>
        </authorList>
    </citation>
    <scope>NUCLEOTIDE SEQUENCE [LARGE SCALE GENOMIC DNA]</scope>
    <source>
        <strain evidence="1 2">ISRA400</strain>
    </source>
</reference>
<name>A0ABS3ZT69_9BRAD</name>
<organism evidence="1 2">
    <name type="scientific">Bradyrhizobium vignae</name>
    <dbReference type="NCBI Taxonomy" id="1549949"/>
    <lineage>
        <taxon>Bacteria</taxon>
        <taxon>Pseudomonadati</taxon>
        <taxon>Pseudomonadota</taxon>
        <taxon>Alphaproteobacteria</taxon>
        <taxon>Hyphomicrobiales</taxon>
        <taxon>Nitrobacteraceae</taxon>
        <taxon>Bradyrhizobium</taxon>
    </lineage>
</organism>
<sequence>MPIKRFLSDDRFAPEDVEVLNSAFAKALSCLGLVDRNDPIAELVARRVIDIQTSGVRDPAIIANMAVEQLTR</sequence>
<proteinExistence type="predicted"/>
<keyword evidence="2" id="KW-1185">Reference proteome</keyword>
<evidence type="ECO:0000313" key="1">
    <source>
        <dbReference type="EMBL" id="MBP0111338.1"/>
    </source>
</evidence>
<dbReference type="RefSeq" id="WP_209294921.1">
    <property type="nucleotide sequence ID" value="NZ_JAGIKT010000017.1"/>
</dbReference>
<comment type="caution">
    <text evidence="1">The sequence shown here is derived from an EMBL/GenBank/DDBJ whole genome shotgun (WGS) entry which is preliminary data.</text>
</comment>
<protein>
    <submittedName>
        <fullName evidence="1">Uncharacterized protein</fullName>
    </submittedName>
</protein>
<dbReference type="Proteomes" id="UP000669317">
    <property type="component" value="Unassembled WGS sequence"/>
</dbReference>
<evidence type="ECO:0000313" key="2">
    <source>
        <dbReference type="Proteomes" id="UP000669317"/>
    </source>
</evidence>
<dbReference type="EMBL" id="JAGIKT010000017">
    <property type="protein sequence ID" value="MBP0111338.1"/>
    <property type="molecule type" value="Genomic_DNA"/>
</dbReference>
<accession>A0ABS3ZT69</accession>
<gene>
    <name evidence="1" type="ORF">JWS04_09605</name>
</gene>